<feature type="region of interest" description="Disordered" evidence="6">
    <location>
        <begin position="49"/>
        <end position="87"/>
    </location>
</feature>
<dbReference type="SMART" id="SM00066">
    <property type="entry name" value="GAL4"/>
    <property type="match status" value="1"/>
</dbReference>
<reference evidence="8" key="1">
    <citation type="submission" date="2023-02" db="EMBL/GenBank/DDBJ databases">
        <title>Colletotrichum kahawae CIFC_Que2 genome sequencing and assembly.</title>
        <authorList>
            <person name="Baroncelli R."/>
        </authorList>
    </citation>
    <scope>NUCLEOTIDE SEQUENCE</scope>
    <source>
        <strain evidence="8">CIFC_Que2</strain>
    </source>
</reference>
<dbReference type="CDD" id="cd00067">
    <property type="entry name" value="GAL4"/>
    <property type="match status" value="1"/>
</dbReference>
<dbReference type="PANTHER" id="PTHR47660">
    <property type="entry name" value="TRANSCRIPTION FACTOR WITH C2H2 AND ZN(2)-CYS(6) DNA BINDING DOMAIN (EUROFUNG)-RELATED-RELATED"/>
    <property type="match status" value="1"/>
</dbReference>
<dbReference type="InterPro" id="IPR036864">
    <property type="entry name" value="Zn2-C6_fun-type_DNA-bd_sf"/>
</dbReference>
<keyword evidence="3" id="KW-0805">Transcription regulation</keyword>
<dbReference type="GO" id="GO:0000981">
    <property type="term" value="F:DNA-binding transcription factor activity, RNA polymerase II-specific"/>
    <property type="evidence" value="ECO:0007669"/>
    <property type="project" value="InterPro"/>
</dbReference>
<keyword evidence="1" id="KW-0479">Metal-binding</keyword>
<feature type="compositionally biased region" description="Low complexity" evidence="6">
    <location>
        <begin position="76"/>
        <end position="87"/>
    </location>
</feature>
<accession>A0AAD9Y0F1</accession>
<dbReference type="Pfam" id="PF00172">
    <property type="entry name" value="Zn_clus"/>
    <property type="match status" value="1"/>
</dbReference>
<dbReference type="PROSITE" id="PS00463">
    <property type="entry name" value="ZN2_CY6_FUNGAL_1"/>
    <property type="match status" value="1"/>
</dbReference>
<keyword evidence="4" id="KW-0804">Transcription</keyword>
<sequence>MSNSFFERANPPPRRKTCVACTKAKRRCDHGQPSCLRCSRRKIECVYPSPPSARSKSSAAHHTPQSFGSPLPESDPTPTAAETPVPATLDTCTDNSLVSWSQGPGLLPLDLEGLEDANFDVGFEDLINTDALLDGALSLPVALTPKPDQMSVPSRHHPQTSLEEMIASRIQYALDVIKKVPSSMVSENQAPWSHPYLYRAYMPREMQDAQACCALYAAKNQHNYPMILRTIQARAHEVLAAPPPKGRLEALARLHAILLYQIIRIFDGDIPMRASAQQSLTALEPAMLALLPFVKWESSQPTTGPAEDQSFCPTKEFWQEWIWQESARRTIFFTCFFLITHQMLIGREPPNGCSDRYIFCQSWTMSAHLWGAPNVVDFAIAWREKKHFVINQQSFNEALRDASADDVDLFGRMLMVGALGIDDTRLWFYNRGGAL</sequence>
<comment type="caution">
    <text evidence="8">The sequence shown here is derived from an EMBL/GenBank/DDBJ whole genome shotgun (WGS) entry which is preliminary data.</text>
</comment>
<dbReference type="GO" id="GO:0008270">
    <property type="term" value="F:zinc ion binding"/>
    <property type="evidence" value="ECO:0007669"/>
    <property type="project" value="InterPro"/>
</dbReference>
<feature type="domain" description="Zn(2)-C6 fungal-type" evidence="7">
    <location>
        <begin position="17"/>
        <end position="47"/>
    </location>
</feature>
<evidence type="ECO:0000256" key="4">
    <source>
        <dbReference type="ARBA" id="ARBA00023163"/>
    </source>
</evidence>
<keyword evidence="2" id="KW-0862">Zinc</keyword>
<evidence type="ECO:0000256" key="2">
    <source>
        <dbReference type="ARBA" id="ARBA00022833"/>
    </source>
</evidence>
<dbReference type="SUPFAM" id="SSF57701">
    <property type="entry name" value="Zn2/Cys6 DNA-binding domain"/>
    <property type="match status" value="1"/>
</dbReference>
<proteinExistence type="predicted"/>
<dbReference type="AlphaFoldDB" id="A0AAD9Y0F1"/>
<evidence type="ECO:0000259" key="7">
    <source>
        <dbReference type="PROSITE" id="PS50048"/>
    </source>
</evidence>
<evidence type="ECO:0000256" key="5">
    <source>
        <dbReference type="ARBA" id="ARBA00023242"/>
    </source>
</evidence>
<evidence type="ECO:0000313" key="9">
    <source>
        <dbReference type="Proteomes" id="UP001281614"/>
    </source>
</evidence>
<gene>
    <name evidence="8" type="ORF">CKAH01_09293</name>
</gene>
<evidence type="ECO:0000256" key="6">
    <source>
        <dbReference type="SAM" id="MobiDB-lite"/>
    </source>
</evidence>
<dbReference type="PROSITE" id="PS50048">
    <property type="entry name" value="ZN2_CY6_FUNGAL_2"/>
    <property type="match status" value="1"/>
</dbReference>
<evidence type="ECO:0000256" key="3">
    <source>
        <dbReference type="ARBA" id="ARBA00023015"/>
    </source>
</evidence>
<dbReference type="Proteomes" id="UP001281614">
    <property type="component" value="Unassembled WGS sequence"/>
</dbReference>
<dbReference type="EMBL" id="VYYT01000632">
    <property type="protein sequence ID" value="KAK2730858.1"/>
    <property type="molecule type" value="Genomic_DNA"/>
</dbReference>
<evidence type="ECO:0000313" key="8">
    <source>
        <dbReference type="EMBL" id="KAK2730858.1"/>
    </source>
</evidence>
<name>A0AAD9Y0F1_COLKA</name>
<organism evidence="8 9">
    <name type="scientific">Colletotrichum kahawae</name>
    <name type="common">Coffee berry disease fungus</name>
    <dbReference type="NCBI Taxonomy" id="34407"/>
    <lineage>
        <taxon>Eukaryota</taxon>
        <taxon>Fungi</taxon>
        <taxon>Dikarya</taxon>
        <taxon>Ascomycota</taxon>
        <taxon>Pezizomycotina</taxon>
        <taxon>Sordariomycetes</taxon>
        <taxon>Hypocreomycetidae</taxon>
        <taxon>Glomerellales</taxon>
        <taxon>Glomerellaceae</taxon>
        <taxon>Colletotrichum</taxon>
        <taxon>Colletotrichum gloeosporioides species complex</taxon>
    </lineage>
</organism>
<dbReference type="Gene3D" id="4.10.240.10">
    <property type="entry name" value="Zn(2)-C6 fungal-type DNA-binding domain"/>
    <property type="match status" value="1"/>
</dbReference>
<dbReference type="InterPro" id="IPR001138">
    <property type="entry name" value="Zn2Cys6_DnaBD"/>
</dbReference>
<keyword evidence="9" id="KW-1185">Reference proteome</keyword>
<evidence type="ECO:0000256" key="1">
    <source>
        <dbReference type="ARBA" id="ARBA00022723"/>
    </source>
</evidence>
<keyword evidence="5" id="KW-0539">Nucleus</keyword>
<protein>
    <submittedName>
        <fullName evidence="8">C6 zinc finger domain-containing protein</fullName>
    </submittedName>
</protein>